<keyword evidence="1" id="KW-0472">Membrane</keyword>
<feature type="transmembrane region" description="Helical" evidence="1">
    <location>
        <begin position="135"/>
        <end position="153"/>
    </location>
</feature>
<feature type="transmembrane region" description="Helical" evidence="1">
    <location>
        <begin position="104"/>
        <end position="123"/>
    </location>
</feature>
<keyword evidence="1" id="KW-0812">Transmembrane</keyword>
<dbReference type="EMBL" id="FTNO01000003">
    <property type="protein sequence ID" value="SIR62595.1"/>
    <property type="molecule type" value="Genomic_DNA"/>
</dbReference>
<feature type="transmembrane region" description="Helical" evidence="1">
    <location>
        <begin position="334"/>
        <end position="358"/>
    </location>
</feature>
<dbReference type="OrthoDB" id="242465at2157"/>
<name>A0A1N7CG99_9EURY</name>
<protein>
    <submittedName>
        <fullName evidence="2">Uncharacterized protein</fullName>
    </submittedName>
</protein>
<evidence type="ECO:0000256" key="1">
    <source>
        <dbReference type="SAM" id="Phobius"/>
    </source>
</evidence>
<reference evidence="3" key="1">
    <citation type="submission" date="2017-01" db="EMBL/GenBank/DDBJ databases">
        <authorList>
            <person name="Varghese N."/>
            <person name="Submissions S."/>
        </authorList>
    </citation>
    <scope>NUCLEOTIDE SEQUENCE [LARGE SCALE GENOMIC DNA]</scope>
    <source>
        <strain evidence="3">CGMCC 1.7737</strain>
    </source>
</reference>
<feature type="transmembrane region" description="Helical" evidence="1">
    <location>
        <begin position="81"/>
        <end position="98"/>
    </location>
</feature>
<dbReference type="Proteomes" id="UP000186914">
    <property type="component" value="Unassembled WGS sequence"/>
</dbReference>
<gene>
    <name evidence="2" type="ORF">SAMN05421858_2976</name>
</gene>
<feature type="transmembrane region" description="Helical" evidence="1">
    <location>
        <begin position="222"/>
        <end position="243"/>
    </location>
</feature>
<evidence type="ECO:0000313" key="3">
    <source>
        <dbReference type="Proteomes" id="UP000186914"/>
    </source>
</evidence>
<accession>A0A1N7CG99</accession>
<keyword evidence="1" id="KW-1133">Transmembrane helix</keyword>
<sequence length="549" mass="60563">MEVDLSNSDGECEDINEWLLEYLWLTPALFISLLTYSSYLATHQFPAFGGGLFLSISEQIANNGYQFPRVVPQYTANGVPFAYPPLIFYSLSALHGILGVDLFMLSRFLPGVITIASLVPFYLLSKSLLQTPKRAGLASFILAVTPAFVRWHFSAGGIVRAPAFFFSLAGLYTALRLCKTGSRRWIVPTIVWFTLTALTHPEYAVFLAIGISVFTVRYAPSVQGFTDAILVGICGVILTVPWWGRIISIYSLENLVSASSTHGGLGGGLGVIVDVVFTPQQLSAGISPSPNLYGIVLLSLWYAIPAAGVVYLLAERRLFLPSWLLLVGGTTGETRFIAVIGSLVTAVFVLDGAVPWIAQRIEPVLSRQHTLTAILLVLSLLGANIMTLYVSGSVNEYEGSNSMPSFIDEQDYAAMQWVQRNIDSSAEFMVIGDAAEWFPYLANRTNVVGPWGVEWERSSVAYQWQHTAYQRISTAKSADDLDKNIALTETNPDYIYVPKGAYTVYGRKYKQQRAFITGLNRSDEYRQVYQNQGVIIYERKSDVSTSNNG</sequence>
<feature type="transmembrane region" description="Helical" evidence="1">
    <location>
        <begin position="159"/>
        <end position="178"/>
    </location>
</feature>
<proteinExistence type="predicted"/>
<evidence type="ECO:0000313" key="2">
    <source>
        <dbReference type="EMBL" id="SIR62595.1"/>
    </source>
</evidence>
<organism evidence="2 3">
    <name type="scientific">Haladaptatus litoreus</name>
    <dbReference type="NCBI Taxonomy" id="553468"/>
    <lineage>
        <taxon>Archaea</taxon>
        <taxon>Methanobacteriati</taxon>
        <taxon>Methanobacteriota</taxon>
        <taxon>Stenosarchaea group</taxon>
        <taxon>Halobacteria</taxon>
        <taxon>Halobacteriales</taxon>
        <taxon>Haladaptataceae</taxon>
        <taxon>Haladaptatus</taxon>
    </lineage>
</organism>
<feature type="transmembrane region" description="Helical" evidence="1">
    <location>
        <begin position="292"/>
        <end position="314"/>
    </location>
</feature>
<feature type="transmembrane region" description="Helical" evidence="1">
    <location>
        <begin position="190"/>
        <end position="216"/>
    </location>
</feature>
<keyword evidence="3" id="KW-1185">Reference proteome</keyword>
<dbReference type="AlphaFoldDB" id="A0A1N7CG99"/>
<dbReference type="RefSeq" id="WP_139328881.1">
    <property type="nucleotide sequence ID" value="NZ_FTNO01000003.1"/>
</dbReference>
<feature type="transmembrane region" description="Helical" evidence="1">
    <location>
        <begin position="370"/>
        <end position="390"/>
    </location>
</feature>